<dbReference type="AlphaFoldDB" id="A0A507D1E7"/>
<keyword evidence="6" id="KW-0347">Helicase</keyword>
<keyword evidence="7" id="KW-0862">Zinc</keyword>
<keyword evidence="2" id="KW-0479">Metal-binding</keyword>
<dbReference type="GO" id="GO:0006281">
    <property type="term" value="P:DNA repair"/>
    <property type="evidence" value="ECO:0007669"/>
    <property type="project" value="TreeGrafter"/>
</dbReference>
<organism evidence="12 13">
    <name type="scientific">Chytriomyces confervae</name>
    <dbReference type="NCBI Taxonomy" id="246404"/>
    <lineage>
        <taxon>Eukaryota</taxon>
        <taxon>Fungi</taxon>
        <taxon>Fungi incertae sedis</taxon>
        <taxon>Chytridiomycota</taxon>
        <taxon>Chytridiomycota incertae sedis</taxon>
        <taxon>Chytridiomycetes</taxon>
        <taxon>Chytridiales</taxon>
        <taxon>Chytriomycetaceae</taxon>
        <taxon>Chytriomyces</taxon>
    </lineage>
</organism>
<evidence type="ECO:0000313" key="12">
    <source>
        <dbReference type="EMBL" id="TPX45157.1"/>
    </source>
</evidence>
<dbReference type="InterPro" id="IPR000330">
    <property type="entry name" value="SNF2_N"/>
</dbReference>
<dbReference type="InterPro" id="IPR050628">
    <property type="entry name" value="SNF2_RAD54_helicase_TF"/>
</dbReference>
<dbReference type="GO" id="GO:0004386">
    <property type="term" value="F:helicase activity"/>
    <property type="evidence" value="ECO:0007669"/>
    <property type="project" value="UniProtKB-KW"/>
</dbReference>
<dbReference type="Gene3D" id="3.30.40.10">
    <property type="entry name" value="Zinc/RING finger domain, C3HC4 (zinc finger)"/>
    <property type="match status" value="1"/>
</dbReference>
<dbReference type="SUPFAM" id="SSF52540">
    <property type="entry name" value="P-loop containing nucleoside triphosphate hydrolases"/>
    <property type="match status" value="2"/>
</dbReference>
<dbReference type="PROSITE" id="PS00518">
    <property type="entry name" value="ZF_RING_1"/>
    <property type="match status" value="1"/>
</dbReference>
<dbReference type="PROSITE" id="PS50089">
    <property type="entry name" value="ZF_RING_2"/>
    <property type="match status" value="1"/>
</dbReference>
<keyword evidence="3" id="KW-0547">Nucleotide-binding</keyword>
<feature type="domain" description="RING-type" evidence="11">
    <location>
        <begin position="351"/>
        <end position="390"/>
    </location>
</feature>
<evidence type="ECO:0000256" key="7">
    <source>
        <dbReference type="ARBA" id="ARBA00022833"/>
    </source>
</evidence>
<evidence type="ECO:0000256" key="10">
    <source>
        <dbReference type="SAM" id="MobiDB-lite"/>
    </source>
</evidence>
<dbReference type="Proteomes" id="UP000320333">
    <property type="component" value="Unassembled WGS sequence"/>
</dbReference>
<dbReference type="Pfam" id="PF13920">
    <property type="entry name" value="zf-C3HC4_3"/>
    <property type="match status" value="1"/>
</dbReference>
<dbReference type="InterPro" id="IPR027417">
    <property type="entry name" value="P-loop_NTPase"/>
</dbReference>
<keyword evidence="13" id="KW-1185">Reference proteome</keyword>
<feature type="region of interest" description="Disordered" evidence="10">
    <location>
        <begin position="406"/>
        <end position="429"/>
    </location>
</feature>
<reference evidence="12 13" key="1">
    <citation type="journal article" date="2019" name="Sci. Rep.">
        <title>Comparative genomics of chytrid fungi reveal insights into the obligate biotrophic and pathogenic lifestyle of Synchytrium endobioticum.</title>
        <authorList>
            <person name="van de Vossenberg B.T.L.H."/>
            <person name="Warris S."/>
            <person name="Nguyen H.D.T."/>
            <person name="van Gent-Pelzer M.P.E."/>
            <person name="Joly D.L."/>
            <person name="van de Geest H.C."/>
            <person name="Bonants P.J.M."/>
            <person name="Smith D.S."/>
            <person name="Levesque C.A."/>
            <person name="van der Lee T.A.J."/>
        </authorList>
    </citation>
    <scope>NUCLEOTIDE SEQUENCE [LARGE SCALE GENOMIC DNA]</scope>
    <source>
        <strain evidence="12 13">CBS 675.73</strain>
    </source>
</reference>
<dbReference type="GO" id="GO:0008270">
    <property type="term" value="F:zinc ion binding"/>
    <property type="evidence" value="ECO:0007669"/>
    <property type="project" value="UniProtKB-KW"/>
</dbReference>
<dbReference type="STRING" id="246404.A0A507D1E7"/>
<accession>A0A507D1E7</accession>
<dbReference type="InterPro" id="IPR017907">
    <property type="entry name" value="Znf_RING_CS"/>
</dbReference>
<dbReference type="InterPro" id="IPR001841">
    <property type="entry name" value="Znf_RING"/>
</dbReference>
<dbReference type="Gene3D" id="3.40.50.300">
    <property type="entry name" value="P-loop containing nucleotide triphosphate hydrolases"/>
    <property type="match status" value="2"/>
</dbReference>
<evidence type="ECO:0000256" key="3">
    <source>
        <dbReference type="ARBA" id="ARBA00022741"/>
    </source>
</evidence>
<evidence type="ECO:0000256" key="8">
    <source>
        <dbReference type="ARBA" id="ARBA00022840"/>
    </source>
</evidence>
<name>A0A507D1E7_9FUNG</name>
<evidence type="ECO:0000256" key="5">
    <source>
        <dbReference type="ARBA" id="ARBA00022801"/>
    </source>
</evidence>
<evidence type="ECO:0000259" key="11">
    <source>
        <dbReference type="PROSITE" id="PS50089"/>
    </source>
</evidence>
<evidence type="ECO:0000256" key="4">
    <source>
        <dbReference type="ARBA" id="ARBA00022771"/>
    </source>
</evidence>
<dbReference type="GO" id="GO:0016787">
    <property type="term" value="F:hydrolase activity"/>
    <property type="evidence" value="ECO:0007669"/>
    <property type="project" value="UniProtKB-KW"/>
</dbReference>
<dbReference type="PANTHER" id="PTHR45626">
    <property type="entry name" value="TRANSCRIPTION TERMINATION FACTOR 2-RELATED"/>
    <property type="match status" value="1"/>
</dbReference>
<comment type="caution">
    <text evidence="12">The sequence shown here is derived from an EMBL/GenBank/DDBJ whole genome shotgun (WGS) entry which is preliminary data.</text>
</comment>
<dbReference type="Pfam" id="PF00176">
    <property type="entry name" value="SNF2-rel_dom"/>
    <property type="match status" value="1"/>
</dbReference>
<dbReference type="SMART" id="SM00184">
    <property type="entry name" value="RING"/>
    <property type="match status" value="1"/>
</dbReference>
<dbReference type="GO" id="GO:0005634">
    <property type="term" value="C:nucleus"/>
    <property type="evidence" value="ECO:0007669"/>
    <property type="project" value="TreeGrafter"/>
</dbReference>
<evidence type="ECO:0000256" key="1">
    <source>
        <dbReference type="ARBA" id="ARBA00007025"/>
    </source>
</evidence>
<evidence type="ECO:0000256" key="2">
    <source>
        <dbReference type="ARBA" id="ARBA00022723"/>
    </source>
</evidence>
<keyword evidence="8" id="KW-0067">ATP-binding</keyword>
<evidence type="ECO:0000256" key="9">
    <source>
        <dbReference type="PROSITE-ProRule" id="PRU00175"/>
    </source>
</evidence>
<sequence>MHNCMFRSKATLVLVPNNIADQWEQEIRKCLGDSVSVIQMKGKPNYIKTSLLDILTCDFVIVSYSFLVNNVYRGASKSGRNLYKMNQKLDLKNSAADRQKFVTSSKKGAFAFTWCHFHRIVCDELHEVLEQQKAIKDQVLQLSGDCLWGLTGTPTFTSMNVICRYADFLNLKATQKWVTPKLEVFRFIQNRVRRNEPDVTYPPPVFEAFSCRQTPIERAFYQSCIHSGVVNLLKLCNHYQIGREGANLAVHSAMSIEKVTQMVQKNRVAEMAALDDRIIRMEEEAEELRVALYESDDKRAANTKAAETKVDTIKLKVAEMRINRASIQAQFNFFENFVNTYLSKGGQKIECNVCLEEDVQGEIGIVPCGHSFCGECADAISTQGKCPSCREVFQVGEVMKVLPPPAVEPVNKTADGQESDANDGSNNLDPNMFGSKIREVVKYIKEESDKSDDHRFIVFIQFSDLADLVSDALKTFGLSTAQVRYGWQQREKALRLFRAGLSKPGADAVEASETVQADMSERAVYQFDPMGKGKRVAEEHPEAVSKAAKKAKLNKPGQKPVKVLMLSAHDSVSGLNLTEASHCIILHPFVSGIEENAIASEQQGIARVLRKGQDKTVKIVRFYVEGTEEQAMHEARVLALDAAR</sequence>
<evidence type="ECO:0000256" key="6">
    <source>
        <dbReference type="ARBA" id="ARBA00022806"/>
    </source>
</evidence>
<proteinExistence type="inferred from homology"/>
<dbReference type="OrthoDB" id="4794345at2759"/>
<gene>
    <name evidence="12" type="ORF">CcCBS67573_g10380</name>
</gene>
<keyword evidence="4 9" id="KW-0863">Zinc-finger</keyword>
<evidence type="ECO:0000313" key="13">
    <source>
        <dbReference type="Proteomes" id="UP000320333"/>
    </source>
</evidence>
<dbReference type="GO" id="GO:0005524">
    <property type="term" value="F:ATP binding"/>
    <property type="evidence" value="ECO:0007669"/>
    <property type="project" value="UniProtKB-KW"/>
</dbReference>
<keyword evidence="5" id="KW-0378">Hydrolase</keyword>
<dbReference type="GO" id="GO:0008094">
    <property type="term" value="F:ATP-dependent activity, acting on DNA"/>
    <property type="evidence" value="ECO:0007669"/>
    <property type="project" value="TreeGrafter"/>
</dbReference>
<dbReference type="EMBL" id="QEAP01001442">
    <property type="protein sequence ID" value="TPX45157.1"/>
    <property type="molecule type" value="Genomic_DNA"/>
</dbReference>
<comment type="similarity">
    <text evidence="1">Belongs to the SNF2/RAD54 helicase family.</text>
</comment>
<protein>
    <recommendedName>
        <fullName evidence="11">RING-type domain-containing protein</fullName>
    </recommendedName>
</protein>
<dbReference type="SUPFAM" id="SSF57850">
    <property type="entry name" value="RING/U-box"/>
    <property type="match status" value="1"/>
</dbReference>
<dbReference type="InterPro" id="IPR013083">
    <property type="entry name" value="Znf_RING/FYVE/PHD"/>
</dbReference>